<keyword evidence="1" id="KW-0378">Hydrolase</keyword>
<proteinExistence type="predicted"/>
<dbReference type="PANTHER" id="PTHR43546">
    <property type="entry name" value="UPF0173 METAL-DEPENDENT HYDROLASE MJ1163-RELATED"/>
    <property type="match status" value="1"/>
</dbReference>
<name>A0A382CUB9_9ZZZZ</name>
<evidence type="ECO:0000259" key="2">
    <source>
        <dbReference type="Pfam" id="PF12706"/>
    </source>
</evidence>
<evidence type="ECO:0000313" key="3">
    <source>
        <dbReference type="EMBL" id="SVB29760.1"/>
    </source>
</evidence>
<feature type="domain" description="Metallo-beta-lactamase" evidence="2">
    <location>
        <begin position="5"/>
        <end position="176"/>
    </location>
</feature>
<dbReference type="InterPro" id="IPR036866">
    <property type="entry name" value="RibonucZ/Hydroxyglut_hydro"/>
</dbReference>
<evidence type="ECO:0000256" key="1">
    <source>
        <dbReference type="ARBA" id="ARBA00022801"/>
    </source>
</evidence>
<dbReference type="InterPro" id="IPR050114">
    <property type="entry name" value="UPF0173_UPF0282_UlaG_hydrolase"/>
</dbReference>
<dbReference type="PANTHER" id="PTHR43546:SF9">
    <property type="entry name" value="L-ASCORBATE-6-PHOSPHATE LACTONASE ULAG-RELATED"/>
    <property type="match status" value="1"/>
</dbReference>
<dbReference type="GO" id="GO:0016787">
    <property type="term" value="F:hydrolase activity"/>
    <property type="evidence" value="ECO:0007669"/>
    <property type="project" value="UniProtKB-KW"/>
</dbReference>
<dbReference type="AlphaFoldDB" id="A0A382CUB9"/>
<reference evidence="3" key="1">
    <citation type="submission" date="2018-05" db="EMBL/GenBank/DDBJ databases">
        <authorList>
            <person name="Lanie J.A."/>
            <person name="Ng W.-L."/>
            <person name="Kazmierczak K.M."/>
            <person name="Andrzejewski T.M."/>
            <person name="Davidsen T.M."/>
            <person name="Wayne K.J."/>
            <person name="Tettelin H."/>
            <person name="Glass J.I."/>
            <person name="Rusch D."/>
            <person name="Podicherti R."/>
            <person name="Tsui H.-C.T."/>
            <person name="Winkler M.E."/>
        </authorList>
    </citation>
    <scope>NUCLEOTIDE SEQUENCE</scope>
</reference>
<gene>
    <name evidence="3" type="ORF">METZ01_LOCUS182614</name>
</gene>
<protein>
    <recommendedName>
        <fullName evidence="2">Metallo-beta-lactamase domain-containing protein</fullName>
    </recommendedName>
</protein>
<dbReference type="Gene3D" id="3.60.15.10">
    <property type="entry name" value="Ribonuclease Z/Hydroxyacylglutathione hydrolase-like"/>
    <property type="match status" value="1"/>
</dbReference>
<sequence>MRRNYPSPIDPELIIKCDAIICTHAHVDHMDPWTLSQIKTDFQLYTSIGAFEKSDVKISRSRLTFLYPGTTYNLESFKLTPYPAAHYELADEKGRPDCLSIHIQWQDKSLFFWGDGIGYEKQYDLLSPVKFDYFFAPINGRDAKREKMGIIGNIKEYELAEFCSKLSINHIIPNHYDMFKNNTGSAPLFQKEVKRRCKGQSVLILNCGDKVEA</sequence>
<accession>A0A382CUB9</accession>
<dbReference type="SUPFAM" id="SSF56281">
    <property type="entry name" value="Metallo-hydrolase/oxidoreductase"/>
    <property type="match status" value="1"/>
</dbReference>
<dbReference type="Pfam" id="PF12706">
    <property type="entry name" value="Lactamase_B_2"/>
    <property type="match status" value="1"/>
</dbReference>
<dbReference type="InterPro" id="IPR001279">
    <property type="entry name" value="Metallo-B-lactamas"/>
</dbReference>
<organism evidence="3">
    <name type="scientific">marine metagenome</name>
    <dbReference type="NCBI Taxonomy" id="408172"/>
    <lineage>
        <taxon>unclassified sequences</taxon>
        <taxon>metagenomes</taxon>
        <taxon>ecological metagenomes</taxon>
    </lineage>
</organism>
<dbReference type="EMBL" id="UINC01036183">
    <property type="protein sequence ID" value="SVB29760.1"/>
    <property type="molecule type" value="Genomic_DNA"/>
</dbReference>